<accession>A0A348AH73</accession>
<dbReference type="RefSeq" id="WP_126307123.1">
    <property type="nucleotide sequence ID" value="NZ_AP018449.1"/>
</dbReference>
<dbReference type="EMBL" id="AP018449">
    <property type="protein sequence ID" value="BBB90421.1"/>
    <property type="molecule type" value="Genomic_DNA"/>
</dbReference>
<dbReference type="GO" id="GO:0016853">
    <property type="term" value="F:isomerase activity"/>
    <property type="evidence" value="ECO:0007669"/>
    <property type="project" value="UniProtKB-KW"/>
</dbReference>
<dbReference type="KEGG" id="mana:MAMMFC1_01072"/>
<dbReference type="SUPFAM" id="SSF51658">
    <property type="entry name" value="Xylose isomerase-like"/>
    <property type="match status" value="1"/>
</dbReference>
<proteinExistence type="predicted"/>
<organism evidence="2 3">
    <name type="scientific">Methylomusa anaerophila</name>
    <dbReference type="NCBI Taxonomy" id="1930071"/>
    <lineage>
        <taxon>Bacteria</taxon>
        <taxon>Bacillati</taxon>
        <taxon>Bacillota</taxon>
        <taxon>Negativicutes</taxon>
        <taxon>Selenomonadales</taxon>
        <taxon>Sporomusaceae</taxon>
        <taxon>Methylomusa</taxon>
    </lineage>
</organism>
<dbReference type="Gene3D" id="3.20.20.150">
    <property type="entry name" value="Divalent-metal-dependent TIM barrel enzymes"/>
    <property type="match status" value="1"/>
</dbReference>
<dbReference type="PANTHER" id="PTHR12110:SF21">
    <property type="entry name" value="XYLOSE ISOMERASE-LIKE TIM BARREL DOMAIN-CONTAINING PROTEIN"/>
    <property type="match status" value="1"/>
</dbReference>
<reference evidence="2 3" key="1">
    <citation type="journal article" date="2018" name="Int. J. Syst. Evol. Microbiol.">
        <title>Methylomusa anaerophila gen. nov., sp. nov., an anaerobic methanol-utilizing bacterium isolated from a microbial fuel cell.</title>
        <authorList>
            <person name="Amano N."/>
            <person name="Yamamuro A."/>
            <person name="Miyahara M."/>
            <person name="Kouzuma A."/>
            <person name="Abe T."/>
            <person name="Watanabe K."/>
        </authorList>
    </citation>
    <scope>NUCLEOTIDE SEQUENCE [LARGE SCALE GENOMIC DNA]</scope>
    <source>
        <strain evidence="2 3">MMFC1</strain>
    </source>
</reference>
<dbReference type="AlphaFoldDB" id="A0A348AH73"/>
<evidence type="ECO:0000259" key="1">
    <source>
        <dbReference type="Pfam" id="PF01261"/>
    </source>
</evidence>
<dbReference type="Proteomes" id="UP000276437">
    <property type="component" value="Chromosome"/>
</dbReference>
<evidence type="ECO:0000313" key="3">
    <source>
        <dbReference type="Proteomes" id="UP000276437"/>
    </source>
</evidence>
<dbReference type="Pfam" id="PF01261">
    <property type="entry name" value="AP_endonuc_2"/>
    <property type="match status" value="1"/>
</dbReference>
<dbReference type="InterPro" id="IPR050312">
    <property type="entry name" value="IolE/XylAMocC-like"/>
</dbReference>
<gene>
    <name evidence="2" type="ORF">MAMMFC1_01072</name>
</gene>
<sequence length="263" mass="29869">MDFGLPTLIEMKSLDDCAALCKELNFQFIELNMNLPEYQADKIDADTFAQIAERYGIYYTIHLDENLNPCDFNEKVACAYTETVLQAIELATQLRIPVLNMHLSKGVYFTLPEKKVYLFDEYLDTYLDKLTAFRDRCEQAIGGADIKICVENADGYDKEFLRKGLALLLESKTFALTFDIGHNAGIGGGDEEVIMKYKNKLCHMHMHDAKGKNNHLPLGAGELDLPKYFYLAKKQNCRVVLETKTAAGLKESVEWIKSRKPVT</sequence>
<keyword evidence="3" id="KW-1185">Reference proteome</keyword>
<keyword evidence="2" id="KW-0413">Isomerase</keyword>
<dbReference type="OrthoDB" id="270844at2"/>
<protein>
    <submittedName>
        <fullName evidence="2">Xylose isomerase-like TIM barrel</fullName>
    </submittedName>
</protein>
<dbReference type="InterPro" id="IPR036237">
    <property type="entry name" value="Xyl_isomerase-like_sf"/>
</dbReference>
<feature type="domain" description="Xylose isomerase-like TIM barrel" evidence="1">
    <location>
        <begin position="19"/>
        <end position="258"/>
    </location>
</feature>
<name>A0A348AH73_9FIRM</name>
<evidence type="ECO:0000313" key="2">
    <source>
        <dbReference type="EMBL" id="BBB90421.1"/>
    </source>
</evidence>
<dbReference type="PANTHER" id="PTHR12110">
    <property type="entry name" value="HYDROXYPYRUVATE ISOMERASE"/>
    <property type="match status" value="1"/>
</dbReference>
<dbReference type="InterPro" id="IPR013022">
    <property type="entry name" value="Xyl_isomerase-like_TIM-brl"/>
</dbReference>